<dbReference type="OrthoDB" id="6079689at2759"/>
<dbReference type="CDD" id="cd01310">
    <property type="entry name" value="TatD_DNAse"/>
    <property type="match status" value="1"/>
</dbReference>
<proteinExistence type="inferred from homology"/>
<dbReference type="InterPro" id="IPR018228">
    <property type="entry name" value="DNase_TatD-rel_CS"/>
</dbReference>
<keyword evidence="4" id="KW-0378">Hydrolase</keyword>
<dbReference type="EMBL" id="SEYY01022665">
    <property type="protein sequence ID" value="KAB7495380.1"/>
    <property type="molecule type" value="Genomic_DNA"/>
</dbReference>
<dbReference type="SUPFAM" id="SSF51556">
    <property type="entry name" value="Metallo-dependent hydrolases"/>
    <property type="match status" value="1"/>
</dbReference>
<feature type="binding site" evidence="7">
    <location>
        <position position="141"/>
    </location>
    <ligand>
        <name>a divalent metal cation</name>
        <dbReference type="ChEBI" id="CHEBI:60240"/>
        <label>2</label>
    </ligand>
</feature>
<evidence type="ECO:0000256" key="1">
    <source>
        <dbReference type="ARBA" id="ARBA00009275"/>
    </source>
</evidence>
<dbReference type="Gene3D" id="3.20.20.140">
    <property type="entry name" value="Metal-dependent hydrolases"/>
    <property type="match status" value="1"/>
</dbReference>
<comment type="caution">
    <text evidence="8">The sequence shown here is derived from an EMBL/GenBank/DDBJ whole genome shotgun (WGS) entry which is preliminary data.</text>
</comment>
<evidence type="ECO:0000256" key="7">
    <source>
        <dbReference type="PIRSR" id="PIRSR005902-1"/>
    </source>
</evidence>
<dbReference type="InterPro" id="IPR001130">
    <property type="entry name" value="TatD-like"/>
</dbReference>
<keyword evidence="9" id="KW-1185">Reference proteome</keyword>
<dbReference type="PROSITE" id="PS01091">
    <property type="entry name" value="TATD_3"/>
    <property type="match status" value="1"/>
</dbReference>
<dbReference type="Proteomes" id="UP000326759">
    <property type="component" value="Unassembled WGS sequence"/>
</dbReference>
<feature type="binding site" evidence="7">
    <location>
        <position position="216"/>
    </location>
    <ligand>
        <name>a divalent metal cation</name>
        <dbReference type="ChEBI" id="CHEBI:60240"/>
        <label>1</label>
    </ligand>
</feature>
<accession>A0A5N5SNW4</accession>
<dbReference type="GO" id="GO:0005829">
    <property type="term" value="C:cytosol"/>
    <property type="evidence" value="ECO:0007669"/>
    <property type="project" value="TreeGrafter"/>
</dbReference>
<evidence type="ECO:0000256" key="5">
    <source>
        <dbReference type="ARBA" id="ARBA00039767"/>
    </source>
</evidence>
<evidence type="ECO:0000256" key="2">
    <source>
        <dbReference type="ARBA" id="ARBA00022722"/>
    </source>
</evidence>
<feature type="binding site" evidence="7">
    <location>
        <position position="104"/>
    </location>
    <ligand>
        <name>a divalent metal cation</name>
        <dbReference type="ChEBI" id="CHEBI:60240"/>
        <label>1</label>
    </ligand>
</feature>
<evidence type="ECO:0000256" key="3">
    <source>
        <dbReference type="ARBA" id="ARBA00022723"/>
    </source>
</evidence>
<reference evidence="8 9" key="1">
    <citation type="journal article" date="2019" name="PLoS Biol.">
        <title>Sex chromosomes control vertical transmission of feminizing Wolbachia symbionts in an isopod.</title>
        <authorList>
            <person name="Becking T."/>
            <person name="Chebbi M.A."/>
            <person name="Giraud I."/>
            <person name="Moumen B."/>
            <person name="Laverre T."/>
            <person name="Caubet Y."/>
            <person name="Peccoud J."/>
            <person name="Gilbert C."/>
            <person name="Cordaux R."/>
        </authorList>
    </citation>
    <scope>NUCLEOTIDE SEQUENCE [LARGE SCALE GENOMIC DNA]</scope>
    <source>
        <strain evidence="8">ANa2</strain>
        <tissue evidence="8">Whole body excluding digestive tract and cuticle</tissue>
    </source>
</reference>
<evidence type="ECO:0000313" key="9">
    <source>
        <dbReference type="Proteomes" id="UP000326759"/>
    </source>
</evidence>
<dbReference type="GO" id="GO:0008296">
    <property type="term" value="F:3'-5'-DNA exonuclease activity"/>
    <property type="evidence" value="ECO:0007669"/>
    <property type="project" value="TreeGrafter"/>
</dbReference>
<dbReference type="InterPro" id="IPR050891">
    <property type="entry name" value="TatD-type_Hydrolase"/>
</dbReference>
<organism evidence="8 9">
    <name type="scientific">Armadillidium nasatum</name>
    <dbReference type="NCBI Taxonomy" id="96803"/>
    <lineage>
        <taxon>Eukaryota</taxon>
        <taxon>Metazoa</taxon>
        <taxon>Ecdysozoa</taxon>
        <taxon>Arthropoda</taxon>
        <taxon>Crustacea</taxon>
        <taxon>Multicrustacea</taxon>
        <taxon>Malacostraca</taxon>
        <taxon>Eumalacostraca</taxon>
        <taxon>Peracarida</taxon>
        <taxon>Isopoda</taxon>
        <taxon>Oniscidea</taxon>
        <taxon>Crinocheta</taxon>
        <taxon>Armadillidiidae</taxon>
        <taxon>Armadillidium</taxon>
    </lineage>
</organism>
<keyword evidence="3 7" id="KW-0479">Metal-binding</keyword>
<dbReference type="GO" id="GO:0046872">
    <property type="term" value="F:metal ion binding"/>
    <property type="evidence" value="ECO:0007669"/>
    <property type="project" value="UniProtKB-KW"/>
</dbReference>
<name>A0A5N5SNW4_9CRUS</name>
<evidence type="ECO:0000313" key="8">
    <source>
        <dbReference type="EMBL" id="KAB7495380.1"/>
    </source>
</evidence>
<dbReference type="Pfam" id="PF01026">
    <property type="entry name" value="TatD_DNase"/>
    <property type="match status" value="1"/>
</dbReference>
<keyword evidence="2" id="KW-0540">Nuclease</keyword>
<evidence type="ECO:0000256" key="6">
    <source>
        <dbReference type="ARBA" id="ARBA00045223"/>
    </source>
</evidence>
<evidence type="ECO:0000256" key="4">
    <source>
        <dbReference type="ARBA" id="ARBA00022801"/>
    </source>
</evidence>
<dbReference type="PANTHER" id="PTHR10060">
    <property type="entry name" value="TATD FAMILY DEOXYRIBONUCLEASE"/>
    <property type="match status" value="1"/>
</dbReference>
<dbReference type="PIRSF" id="PIRSF005902">
    <property type="entry name" value="DNase_TatD"/>
    <property type="match status" value="1"/>
</dbReference>
<protein>
    <recommendedName>
        <fullName evidence="5">Deoxyribonuclease TATDN1</fullName>
    </recommendedName>
</protein>
<dbReference type="PANTHER" id="PTHR10060:SF15">
    <property type="entry name" value="DEOXYRIBONUCLEASE TATDN1"/>
    <property type="match status" value="1"/>
</dbReference>
<gene>
    <name evidence="8" type="primary">Tatdn1</name>
    <name evidence="8" type="ORF">Anas_10962</name>
</gene>
<dbReference type="AlphaFoldDB" id="A0A5N5SNW4"/>
<dbReference type="InterPro" id="IPR032466">
    <property type="entry name" value="Metal_Hydrolase"/>
</dbReference>
<comment type="function">
    <text evidence="6">Deoxyribonuclease which catalyzes (in vitro) the decatenation of kinetoplast DNA, which are circular DNA catenated to each other, producing linear DNA molecules. Plays an important role in chromosomal segregation and cell cycle progression during eye development probably via its DNA decatenation activity.</text>
</comment>
<comment type="similarity">
    <text evidence="1">Belongs to the metallo-dependent hydrolases superfamily. TatD-type hydrolase family.</text>
</comment>
<feature type="non-terminal residue" evidence="8">
    <location>
        <position position="1"/>
    </location>
</feature>
<sequence>IGVNLTDGMYQGIYHGKQKHEADLDSVIKRSVEGGVEKLILTGTSLSESKAALEICEKYDNLYCTVGCHPTNCNEFEKDSPEEYYNKLSDLACSNNKKIVALGEFGLDYDRLNFCDMEVQKKYFEWQLKLAGKTHLPLFLHCRKAANDLIGILKTCGEDISSVGGVVHSFDGTEEELMNFLKCGLYIGINGCSLKTEENLKVVKEIPLDRLLIETDAPWCEIRPSHAGYKHIKTKFPSKKYDKWEKGVMVKGRNEPHCIV</sequence>
<feature type="binding site" evidence="7">
    <location>
        <position position="168"/>
    </location>
    <ligand>
        <name>a divalent metal cation</name>
        <dbReference type="ChEBI" id="CHEBI:60240"/>
        <label>2</label>
    </ligand>
</feature>